<sequence>MNKIYKLVWSKVRNTWVVASEIAKGHGKSSSPEGNGKLLKSLVLMALLGCFVTAGTSPVAAELTSDQKAVYDAVLQKLETEKKIVHYFSVNSGEPAKPAGTNWNNDGATGQDAIAIGKNAVSEGQDTIAIGKNAVSERQGSTAIGSQAEAYQDYSTAIGSTALAGGHHATVLGYGAQTDSNRSTAIGSTAIAGGHYSTALGYGAQADWTYSTALGSNAEAQGIYSTALGGIAKAQGHYSTALGYLAQAAANNSVAIGRRSKALVNGSVALGAGAVADTKAGAVGYIATGGSATFEEALATLDKKEDYDKWTATINASKAEYDNLTKAFKDAPKGKKEEAKQALEKWKTEHTDFVEALTAKEKLEATWKATEAAVSVGADRVNKAGNRIIKSRQITNVAAGTKDTDAVNVAQLKSLATAPMNFYFGGSKDKNNTYTPGKTNWSMPLNEFRMDFGDGLKAEQVTDQDGKKYTLVTLNKDSLKGDPDFKGDKGEKGPQGPKGEDGAVGPQGPDGKSAYEVWKNHTEDDGSQPNKDKSEKDFLDSLKGKGGTDFTVTADGPKADSKFKVEADHAQLNIVGDKTNITTSIEKDNTVKVALNKDIKVDSVEVGSKDGKPGVKIDGDGINMNGKKIENLAPGTAANDAATVGQVNEVRDESREGDAMNAALAALKPLDFDPYNRSQVMAGVSTYKGKQAVAVGLAHYSNEDTLVHAGIAYGGSSDLMANAGISWRFGNKDDRDARAKRAERLPQYADGPISSVYVMQDEMAALRAENQSLKEENQEIKRQVEMLMKHAGLNA</sequence>
<dbReference type="EMBL" id="JACHHI010000004">
    <property type="protein sequence ID" value="MBB6477995.1"/>
    <property type="molecule type" value="Genomic_DNA"/>
</dbReference>
<evidence type="ECO:0000259" key="14">
    <source>
        <dbReference type="Pfam" id="PF05658"/>
    </source>
</evidence>
<dbReference type="Pfam" id="PF05658">
    <property type="entry name" value="YadA_head"/>
    <property type="match status" value="6"/>
</dbReference>
<dbReference type="InterPro" id="IPR008635">
    <property type="entry name" value="Coiled_stalk_dom"/>
</dbReference>
<dbReference type="SUPFAM" id="SSF54523">
    <property type="entry name" value="Pili subunits"/>
    <property type="match status" value="1"/>
</dbReference>
<feature type="compositionally biased region" description="Basic and acidic residues" evidence="12">
    <location>
        <begin position="480"/>
        <end position="492"/>
    </location>
</feature>
<reference evidence="17 18" key="1">
    <citation type="submission" date="2020-08" db="EMBL/GenBank/DDBJ databases">
        <title>Genomic Encyclopedia of Type Strains, Phase IV (KMG-IV): sequencing the most valuable type-strain genomes for metagenomic binning, comparative biology and taxonomic classification.</title>
        <authorList>
            <person name="Goeker M."/>
        </authorList>
    </citation>
    <scope>NUCLEOTIDE SEQUENCE [LARGE SCALE GENOMIC DNA]</scope>
    <source>
        <strain evidence="17 18">DSM 21255</strain>
    </source>
</reference>
<comment type="caution">
    <text evidence="17">The sequence shown here is derived from an EMBL/GenBank/DDBJ whole genome shotgun (WGS) entry which is preliminary data.</text>
</comment>
<evidence type="ECO:0000256" key="7">
    <source>
        <dbReference type="ARBA" id="ARBA00022729"/>
    </source>
</evidence>
<feature type="domain" description="ESPR" evidence="16">
    <location>
        <begin position="1"/>
        <end position="48"/>
    </location>
</feature>
<evidence type="ECO:0000256" key="12">
    <source>
        <dbReference type="SAM" id="MobiDB-lite"/>
    </source>
</evidence>
<dbReference type="InterPro" id="IPR011049">
    <property type="entry name" value="Serralysin-like_metalloprot_C"/>
</dbReference>
<evidence type="ECO:0000313" key="17">
    <source>
        <dbReference type="EMBL" id="MBB6477995.1"/>
    </source>
</evidence>
<keyword evidence="5" id="KW-1134">Transmembrane beta strand</keyword>
<keyword evidence="8" id="KW-0653">Protein transport</keyword>
<keyword evidence="9" id="KW-0472">Membrane</keyword>
<dbReference type="GO" id="GO:0009986">
    <property type="term" value="C:cell surface"/>
    <property type="evidence" value="ECO:0007669"/>
    <property type="project" value="UniProtKB-SubCell"/>
</dbReference>
<evidence type="ECO:0000259" key="13">
    <source>
        <dbReference type="Pfam" id="PF03895"/>
    </source>
</evidence>
<feature type="domain" description="Trimeric autotransporter adhesin YadA-like stalk" evidence="15">
    <location>
        <begin position="628"/>
        <end position="652"/>
    </location>
</feature>
<dbReference type="Gene3D" id="1.20.5.320">
    <property type="entry name" value="6-Phosphogluconate Dehydrogenase, domain 3"/>
    <property type="match status" value="1"/>
</dbReference>
<dbReference type="AlphaFoldDB" id="A0A841R280"/>
<evidence type="ECO:0000256" key="1">
    <source>
        <dbReference type="ARBA" id="ARBA00004241"/>
    </source>
</evidence>
<keyword evidence="7" id="KW-0732">Signal</keyword>
<gene>
    <name evidence="17" type="ORF">HNR45_001048</name>
</gene>
<evidence type="ECO:0000256" key="2">
    <source>
        <dbReference type="ARBA" id="ARBA00004442"/>
    </source>
</evidence>
<dbReference type="Proteomes" id="UP000591941">
    <property type="component" value="Unassembled WGS sequence"/>
</dbReference>
<dbReference type="GeneID" id="93486313"/>
<feature type="coiled-coil region" evidence="11">
    <location>
        <begin position="756"/>
        <end position="790"/>
    </location>
</feature>
<evidence type="ECO:0000256" key="10">
    <source>
        <dbReference type="ARBA" id="ARBA00023237"/>
    </source>
</evidence>
<dbReference type="Gene3D" id="2.150.10.10">
    <property type="entry name" value="Serralysin-like metalloprotease, C-terminal"/>
    <property type="match status" value="2"/>
</dbReference>
<comment type="subcellular location">
    <subcellularLocation>
        <location evidence="2">Cell outer membrane</location>
    </subcellularLocation>
    <subcellularLocation>
        <location evidence="1">Cell surface</location>
    </subcellularLocation>
</comment>
<evidence type="ECO:0000256" key="9">
    <source>
        <dbReference type="ARBA" id="ARBA00023136"/>
    </source>
</evidence>
<dbReference type="SUPFAM" id="SSF101967">
    <property type="entry name" value="Adhesin YadA, collagen-binding domain"/>
    <property type="match status" value="2"/>
</dbReference>
<evidence type="ECO:0000256" key="5">
    <source>
        <dbReference type="ARBA" id="ARBA00022452"/>
    </source>
</evidence>
<evidence type="ECO:0000256" key="4">
    <source>
        <dbReference type="ARBA" id="ARBA00022448"/>
    </source>
</evidence>
<keyword evidence="10" id="KW-0998">Cell outer membrane</keyword>
<dbReference type="InterPro" id="IPR024973">
    <property type="entry name" value="ESPR"/>
</dbReference>
<dbReference type="GO" id="GO:0015031">
    <property type="term" value="P:protein transport"/>
    <property type="evidence" value="ECO:0007669"/>
    <property type="project" value="UniProtKB-KW"/>
</dbReference>
<accession>A0A841R280</accession>
<dbReference type="GO" id="GO:0009279">
    <property type="term" value="C:cell outer membrane"/>
    <property type="evidence" value="ECO:0007669"/>
    <property type="project" value="UniProtKB-SubCell"/>
</dbReference>
<feature type="domain" description="Trimeric autotransporter adhesin YadA-like head" evidence="14">
    <location>
        <begin position="108"/>
        <end position="134"/>
    </location>
</feature>
<name>A0A841R280_9FIRM</name>
<feature type="domain" description="Trimeric autotransporter adhesin YadA-like head" evidence="14">
    <location>
        <begin position="139"/>
        <end position="160"/>
    </location>
</feature>
<feature type="domain" description="Trimeric autotransporter adhesin YadA-like head" evidence="14">
    <location>
        <begin position="249"/>
        <end position="274"/>
    </location>
</feature>
<keyword evidence="18" id="KW-1185">Reference proteome</keyword>
<dbReference type="Pfam" id="PF03895">
    <property type="entry name" value="YadA_anchor"/>
    <property type="match status" value="1"/>
</dbReference>
<dbReference type="RefSeq" id="WP_159822273.1">
    <property type="nucleotide sequence ID" value="NZ_CABWNB010000001.1"/>
</dbReference>
<dbReference type="Pfam" id="PF13018">
    <property type="entry name" value="ESPR"/>
    <property type="match status" value="1"/>
</dbReference>
<evidence type="ECO:0000259" key="16">
    <source>
        <dbReference type="Pfam" id="PF13018"/>
    </source>
</evidence>
<feature type="region of interest" description="Disordered" evidence="12">
    <location>
        <begin position="480"/>
        <end position="549"/>
    </location>
</feature>
<keyword evidence="11" id="KW-0175">Coiled coil</keyword>
<feature type="domain" description="Trimeric autotransporter adhesin YadA-like C-terminal membrane anchor" evidence="13">
    <location>
        <begin position="675"/>
        <end position="729"/>
    </location>
</feature>
<feature type="domain" description="Trimeric autotransporter adhesin YadA-like stalk" evidence="15">
    <location>
        <begin position="393"/>
        <end position="433"/>
    </location>
</feature>
<dbReference type="CDD" id="cd14686">
    <property type="entry name" value="bZIP"/>
    <property type="match status" value="1"/>
</dbReference>
<organism evidence="17 18">
    <name type="scientific">Negativicoccus succinicivorans</name>
    <dbReference type="NCBI Taxonomy" id="620903"/>
    <lineage>
        <taxon>Bacteria</taxon>
        <taxon>Bacillati</taxon>
        <taxon>Bacillota</taxon>
        <taxon>Negativicutes</taxon>
        <taxon>Veillonellales</taxon>
        <taxon>Veillonellaceae</taxon>
        <taxon>Negativicoccus</taxon>
    </lineage>
</organism>
<comment type="similarity">
    <text evidence="3">Belongs to the autotransporter-2 (AT-2) (TC 1.B.40) family.</text>
</comment>
<dbReference type="InterPro" id="IPR005594">
    <property type="entry name" value="YadA_C"/>
</dbReference>
<protein>
    <submittedName>
        <fullName evidence="17">Autotransporter adhesin</fullName>
    </submittedName>
</protein>
<feature type="domain" description="Trimeric autotransporter adhesin YadA-like head" evidence="14">
    <location>
        <begin position="220"/>
        <end position="245"/>
    </location>
</feature>
<dbReference type="OrthoDB" id="1632201at2"/>
<evidence type="ECO:0000256" key="6">
    <source>
        <dbReference type="ARBA" id="ARBA00022692"/>
    </source>
</evidence>
<feature type="compositionally biased region" description="Basic and acidic residues" evidence="12">
    <location>
        <begin position="518"/>
        <end position="543"/>
    </location>
</feature>
<dbReference type="Pfam" id="PF05662">
    <property type="entry name" value="YadA_stalk"/>
    <property type="match status" value="2"/>
</dbReference>
<keyword evidence="6" id="KW-0812">Transmembrane</keyword>
<evidence type="ECO:0000256" key="8">
    <source>
        <dbReference type="ARBA" id="ARBA00022927"/>
    </source>
</evidence>
<evidence type="ECO:0000256" key="3">
    <source>
        <dbReference type="ARBA" id="ARBA00005848"/>
    </source>
</evidence>
<feature type="domain" description="Trimeric autotransporter adhesin YadA-like head" evidence="14">
    <location>
        <begin position="192"/>
        <end position="218"/>
    </location>
</feature>
<dbReference type="InterPro" id="IPR045584">
    <property type="entry name" value="Pilin-like"/>
</dbReference>
<keyword evidence="4" id="KW-0813">Transport</keyword>
<dbReference type="InterPro" id="IPR008640">
    <property type="entry name" value="Adhesin_Head_dom"/>
</dbReference>
<proteinExistence type="inferred from homology"/>
<evidence type="ECO:0000313" key="18">
    <source>
        <dbReference type="Proteomes" id="UP000591941"/>
    </source>
</evidence>
<evidence type="ECO:0000259" key="15">
    <source>
        <dbReference type="Pfam" id="PF05662"/>
    </source>
</evidence>
<dbReference type="CDD" id="cd12820">
    <property type="entry name" value="LbR_YadA-like"/>
    <property type="match status" value="1"/>
</dbReference>
<dbReference type="Gene3D" id="3.30.1300.30">
    <property type="entry name" value="GSPII I/J protein-like"/>
    <property type="match status" value="1"/>
</dbReference>
<feature type="domain" description="Trimeric autotransporter adhesin YadA-like head" evidence="14">
    <location>
        <begin position="164"/>
        <end position="188"/>
    </location>
</feature>
<evidence type="ECO:0000256" key="11">
    <source>
        <dbReference type="SAM" id="Coils"/>
    </source>
</evidence>